<organism evidence="1 2">
    <name type="scientific">Vitis vinifera</name>
    <name type="common">Grape</name>
    <dbReference type="NCBI Taxonomy" id="29760"/>
    <lineage>
        <taxon>Eukaryota</taxon>
        <taxon>Viridiplantae</taxon>
        <taxon>Streptophyta</taxon>
        <taxon>Embryophyta</taxon>
        <taxon>Tracheophyta</taxon>
        <taxon>Spermatophyta</taxon>
        <taxon>Magnoliopsida</taxon>
        <taxon>eudicotyledons</taxon>
        <taxon>Gunneridae</taxon>
        <taxon>Pentapetalae</taxon>
        <taxon>rosids</taxon>
        <taxon>Vitales</taxon>
        <taxon>Vitaceae</taxon>
        <taxon>Viteae</taxon>
        <taxon>Vitis</taxon>
    </lineage>
</organism>
<dbReference type="PaxDb" id="29760-VIT_02s0025g01070.t01"/>
<proteinExistence type="predicted"/>
<gene>
    <name evidence="1" type="ordered locus">VIT_02s0025g01070</name>
</gene>
<dbReference type="InParanoid" id="D7TVC4"/>
<dbReference type="FunCoup" id="D7TVC4">
    <property type="interactions" value="79"/>
</dbReference>
<accession>D7TVC4</accession>
<dbReference type="PANTHER" id="PTHR37750:SF1">
    <property type="entry name" value="COX19-LIKE CHCH FAMILY PROTEIN"/>
    <property type="match status" value="1"/>
</dbReference>
<protein>
    <recommendedName>
        <fullName evidence="3">CHCH domain-containing protein</fullName>
    </recommendedName>
</protein>
<dbReference type="OrthoDB" id="13601at2759"/>
<dbReference type="Proteomes" id="UP000009183">
    <property type="component" value="Chromosome 2"/>
</dbReference>
<keyword evidence="2" id="KW-1185">Reference proteome</keyword>
<dbReference type="AlphaFoldDB" id="D7TVC4"/>
<dbReference type="eggNOG" id="ENOG502S7T5">
    <property type="taxonomic scope" value="Eukaryota"/>
</dbReference>
<dbReference type="PANTHER" id="PTHR37750">
    <property type="entry name" value="COX19-LIKE CHCH FAMILY PROTEIN"/>
    <property type="match status" value="1"/>
</dbReference>
<sequence>MGEPPRAQAVCGQEALNLLNCVTESAFDQDKCLRFLQGLRDCVLNKKVKKFSLADQNQQEAGPVGKKP</sequence>
<name>D7TVC4_VITVI</name>
<dbReference type="OMA" id="ESPYDKE"/>
<dbReference type="EMBL" id="FN596251">
    <property type="protein sequence ID" value="CBI34449.3"/>
    <property type="molecule type" value="Genomic_DNA"/>
</dbReference>
<evidence type="ECO:0008006" key="3">
    <source>
        <dbReference type="Google" id="ProtNLM"/>
    </source>
</evidence>
<dbReference type="HOGENOM" id="CLU_189408_0_0_1"/>
<reference evidence="2" key="1">
    <citation type="journal article" date="2007" name="Nature">
        <title>The grapevine genome sequence suggests ancestral hexaploidization in major angiosperm phyla.</title>
        <authorList>
            <consortium name="The French-Italian Public Consortium for Grapevine Genome Characterization."/>
            <person name="Jaillon O."/>
            <person name="Aury J.-M."/>
            <person name="Noel B."/>
            <person name="Policriti A."/>
            <person name="Clepet C."/>
            <person name="Casagrande A."/>
            <person name="Choisne N."/>
            <person name="Aubourg S."/>
            <person name="Vitulo N."/>
            <person name="Jubin C."/>
            <person name="Vezzi A."/>
            <person name="Legeai F."/>
            <person name="Hugueney P."/>
            <person name="Dasilva C."/>
            <person name="Horner D."/>
            <person name="Mica E."/>
            <person name="Jublot D."/>
            <person name="Poulain J."/>
            <person name="Bruyere C."/>
            <person name="Billault A."/>
            <person name="Segurens B."/>
            <person name="Gouyvenoux M."/>
            <person name="Ugarte E."/>
            <person name="Cattonaro F."/>
            <person name="Anthouard V."/>
            <person name="Vico V."/>
            <person name="Del Fabbro C."/>
            <person name="Alaux M."/>
            <person name="Di Gaspero G."/>
            <person name="Dumas V."/>
            <person name="Felice N."/>
            <person name="Paillard S."/>
            <person name="Juman I."/>
            <person name="Moroldo M."/>
            <person name="Scalabrin S."/>
            <person name="Canaguier A."/>
            <person name="Le Clainche I."/>
            <person name="Malacrida G."/>
            <person name="Durand E."/>
            <person name="Pesole G."/>
            <person name="Laucou V."/>
            <person name="Chatelet P."/>
            <person name="Merdinoglu D."/>
            <person name="Delledonne M."/>
            <person name="Pezzotti M."/>
            <person name="Lecharny A."/>
            <person name="Scarpelli C."/>
            <person name="Artiguenave F."/>
            <person name="Pe M.E."/>
            <person name="Valle G."/>
            <person name="Morgante M."/>
            <person name="Caboche M."/>
            <person name="Adam-Blondon A.-F."/>
            <person name="Weissenbach J."/>
            <person name="Quetier F."/>
            <person name="Wincker P."/>
        </authorList>
    </citation>
    <scope>NUCLEOTIDE SEQUENCE [LARGE SCALE GENOMIC DNA]</scope>
    <source>
        <strain evidence="2">cv. Pinot noir / PN40024</strain>
    </source>
</reference>
<dbReference type="InterPro" id="IPR009069">
    <property type="entry name" value="Cys_alpha_HP_mot_SF"/>
</dbReference>
<dbReference type="SUPFAM" id="SSF47072">
    <property type="entry name" value="Cysteine alpha-hairpin motif"/>
    <property type="match status" value="1"/>
</dbReference>
<evidence type="ECO:0000313" key="1">
    <source>
        <dbReference type="EMBL" id="CBI34449.3"/>
    </source>
</evidence>
<dbReference type="Gene3D" id="1.10.287.1130">
    <property type="entry name" value="CytochromE C oxidase copper chaperone"/>
    <property type="match status" value="1"/>
</dbReference>
<evidence type="ECO:0000313" key="2">
    <source>
        <dbReference type="Proteomes" id="UP000009183"/>
    </source>
</evidence>